<dbReference type="InterPro" id="IPR047589">
    <property type="entry name" value="DUF11_rpt"/>
</dbReference>
<protein>
    <submittedName>
        <fullName evidence="4">Gliding motility-associated C-terminal domain-containing protein</fullName>
    </submittedName>
</protein>
<dbReference type="RefSeq" id="WP_274266436.1">
    <property type="nucleotide sequence ID" value="NZ_CP117880.1"/>
</dbReference>
<feature type="compositionally biased region" description="Low complexity" evidence="1">
    <location>
        <begin position="1909"/>
        <end position="1920"/>
    </location>
</feature>
<feature type="compositionally biased region" description="Acidic residues" evidence="1">
    <location>
        <begin position="3577"/>
        <end position="3586"/>
    </location>
</feature>
<evidence type="ECO:0000313" key="5">
    <source>
        <dbReference type="Proteomes" id="UP001221558"/>
    </source>
</evidence>
<dbReference type="Gene3D" id="2.60.40.10">
    <property type="entry name" value="Immunoglobulins"/>
    <property type="match status" value="1"/>
</dbReference>
<dbReference type="PANTHER" id="PTHR34819:SF3">
    <property type="entry name" value="CELL SURFACE PROTEIN"/>
    <property type="match status" value="1"/>
</dbReference>
<sequence length="4037" mass="418407">MKNASQCPHRRVGRYVGYLIMLVAYCSLSVIPDLARGQTKILANEVSFSTQTPPLSAERVSNPNQALLDDNNFATIRSYGGLLGGAGSYAGELELKFGSFPSGQSALPAGTTTYVKLGGGAGDVLKTLLGGSLGKSLANLLGTIVLGNHYFAIEARNGSTVVASNRSDTGFDSDMFRLVVGADGSFYAAVTPNAAYDRVRISDVTAAVILGARNSIDVYHAFYFQDNGSDCGYPTTTAYSGGGISLSVLDLNNQHLERAIDNDSNSYSELKQGSVLNAQVLGTLAQTFYFPTRSEANHTFNIKLAVASAGVLNADLLGNIQVIAYNGTQQVFVRNLNGGLLDGVDLLQLLQNGDPVTLPFGPGVAFDRVEVRLNSTVGLSLVGSAIRIYDVQRYTGEAGCINPAIVVPPATPPMLSQKDCAANLISFANANFATHTVDGNNDTYSTLTTTSGLVLGAGAQEAHVEMGFGNAVAGDTVYIRINFDENQLGALLNGSLGNALGNTVDNVLLGDHYFTVEAKSNGGVVFSRSSNSGFSNTAAGAFGNGFAKIVQDKNGHYYVALRSDASFTSVRITERLSSLVGLGTTESMDVYHACYATGADLCEQSFATYSESAGISLDLLGLGGAGVVDAQQAIDGDSSTSSKISIGAAGIGGAIYQQVNFHGPSAAADHFRVKFTFGGGTVSASIVGSVLVKAFNGANEVFSQNLTDGVISNLDLLNLLNSGQIVSLPFGPGVAFDRVAIGIESLVAANVIANPLEVFSIERFSAACPDPELTWPPGTTPPFTAKDCGTTVTNFAHVNFPLEAVNDDVDFDTYATLSAGTGVAAGLGAYSSHIELKYNTVIPAQEVSYIRVDSENGLFQALLAGSLGESLANLLGSVALGNQYVEIQLKDAKGTQIGATYSSATGLNTEFVKLVKDKDGKFYLAVTADRDYQSVRIAYHSTALVGGSTSSNIQVYGMCRETVFDPCEQATFTSWDGTGIAVDLLDLTKGGVTNPEFAIDANNANFATLNLGVVAAGATVSQTIYFKTKAAATDKLRVRLQLAQAGILNVDLLGGAQVVLYNGENEVYAQPLRAGLLNNLDLLGLFNSGGIQSFVFEPNVICDRVKIELRSTVAVNSSAPIRLYGVSRISDQCPDPDFETPPYRSPVCADVFAGATAVDDIANVFDGDHNSYASIRSGAGVLLGIGNTQGNLQFGYLADAPANRISYIRIAEDGGLLNNLLSGSLGNVVGGVVNGLALGNHYFTVTVKDGGNNNLVTGSSLNGFADADGKIKIVQDKEGRFYIALTADVNYRNVEINTFTQAVVGVTAPDNRLQVYGMCYETNFDGCAEAVTTSWDGTGLQIGLTGVGEYGVTNAQNALPNNNNGDYSEISLGTLSVLGSIQQNIQFNKATSADAIFKVKMAVGTGSLNAGVFQRIHIVGYHQGQQVYVQQLENAVIGNVNLLNLFNNGQAPEIAIQPGVVVDELAIQLNSLADANVVPNVRLYYIIEDCDAPQFRTWKSYMETSSNTAVANVVGGEEIAYTIHIANTGNVALQNYRVIDTIPAYSSYVVGSGGTLAGDSVVFTIPAIAAGDTATVSFNVNIDTDLTGATVISNVAFVKPAINDAGTGTVPPVDPANPTAGPDPTAPAGTPTDIPVSPRATIATWKGFSVSGGVSTTEVQGGESVAYTIYTTNTGNQALSGVSISDALPVGTTYVSGGTFDGTTVTFAGIDIAVGDTVETSFNVTVNSNLTGITAINNVAVVTATGTQTSTSPADPNNPAGGPAQGSNPGDPTVIPVTPTDSVLAWKGYSIANGASTTSVAGGEEITYSIYIQNKSNQDLTDLVLTDALPQGTRFVSAGNGGVNNAGEVTFSNIDVAFGATTSVSFVVKVDSNLTALNAISNVAFVKNNPADPTGTGTVPPADPSNPAGGPDTGVPPGTPTDIPVDAVYTLNLSLTGVSGGSNSGQATAADVITYTVSVKNTGNKNLVDLVLKAGIPVHTQLVDAIDFTLNGDSLARTIATLPVGGTQVFTFTVRVDDPIDINTIPAINNSVTAQNSEVSEVATSSLPTDCIAVDATDIQLSASAKEICLGDAVTLTAMLSGNASTAPDASVKWYGAYNAGAVSEYLGEGLSLPLTPTAVGVKTYYAIIQDAGFCFNNPPAQVSVTVNAVPLTPSITASATTVCAGETITLTATGGVTYSWTKVGDAAPLAGQTSGTLTIANVSLADAGQYTVVAINAAGCAGAPSAAVAVVVRPRAAASDIAVTGNENPVCEGSPVTLRATSTLTNPVFYWYSSETATTAEFTGPVLGITPNSTVTYYVAVAGDATCENDPTDRLAVTVTVNPAPVIRFNEATSYTIEINQSVPLPTYTTEPGVTYQWKDQSGVDFNGTSFGPFASPGTYVYTLIATNTASGCQTAANISIQVFNPGECPPIYERVYAHDASQFGVSRLLFLNLGSVTNAGNAADQDVATFSTLTEGVNALNLLGQTFQHIRFSGSPIPAGTAVTVKLGKNLTVAQLAGGIRVQPIDAAGNAFGASQLVDGDLVNIVAGENIFEYTFVPTATNGQPVEYSGVKVYLTALATVAQSVNVYEAYYQQQGTSDCSEPNGVIDVLSGIERPINGVGVLNGLVSVSNAENAVDGDEASFALLNNLVGVNAFTRLEVIYNTPALAGDTLTIRVSKPSTLLTLGLLESFRIQPYLGNNAVGEPIHNDASLLRLTLLPGNEEADVQFIANAPFDRIKILYGGVASVLDQLRVHNIVRTIPRVVAGPNGDNKFEICPGGDITIPAPDNCTSYLVYDSETGGNVVDVTNLTAGNYTLYVQTVRFGSCEIGERTPIEVTVNETPAAPVVADQTVCETAASVEIAYDVEALPGYTLQYYADATTSTALTTVPTVNSNVVGVNTVFVSQINSAIGCESARVAVTIVVTATPAPILTELTQTFCEIDSATVADLNTTGATGTVVWYSSATGGTALAATTALTSGTYYAAQLIDGCESVARTAVTVSITATPAPTLTELTQTFCESDSATVADLNTTGATGTLVWYSSATGGTALAATTALTSGTYYAAQLVDGCESIARTAVTVSITSTAPPTLTELTQTFCESDSATVADLNTTGATGTIIWYSSATGGTALAATTALTSGTYYAAQLVDGCESVARTEVTVNITATPAPTLTKLTQTFCESDSATVAELNTTGATGTVVWYSSATGGTALAATTALTSGTYYAAQLVDGCESVARTAITVSITATTAPTLTELTQTFCEIDSATVADLITTGATGTVVWYSSATGGTALAATTALTSGTYYAAQLVDGCESIARTAVTVNITATSAPTLTELTQTFCESDSATVADLNTTGATGTVVWYSSATGGTALAATTALTSGTYYAAQLVDGCESAARTAVTVSITSTAPPTIENATPIFCLNDSATLADLAVVGTNIRWYDSPTAGNLLPATTVLQDGATYYASQTVANCESAARLLVTPVVNDCAARLTITKVADDNRVRAGESTSFTLTITNTGPGLIESGDIITLAELPSAGLTITGYAITSGNASIVGSANEADITVNQTVAVGEVITVRVIATVSADAPSTVKNGVKVWGPDKPETEDPDDEDETPEIPVDRDSRLQITKVADQARVQAGSNTSFTVTITNAGPAAIATGRTIQLAELPSEGLTITGYEVTSGNGTIIGNATRATVTTTSIVAVGGTIVVKLTAAVATNAPETISNGIRVWGPDKPDTEDPDDEDETPEIPVDRVSVLRIEKMADDASVRPEEQTSFTLTITNDGPAEIATGKQINLTERPGAGLTIETYSIMGTNATITGTDNKAVITTLATIPVGGNIIVKVTALVDEDAPDFINNGVTVWGPEKPDTEDPDDEDDIDPIPVDHPRLQAVHDTTETKTGVPVTIDVLENDIEVKWEIDRSTVEIVSFTPGSTVVLLGNGHVSYTSPLGFSEEDIFVYRVKDSRGRWSNHANVHVNVIADPLFIPNVITPNGDGLNDRLVILGTDTFDRIAITVINRWGNEVYQNDNYKGEWDGRGLNDGTYFIFVKAIRGGNSTDVKSTVLIKRN</sequence>
<dbReference type="InterPro" id="IPR007110">
    <property type="entry name" value="Ig-like_dom"/>
</dbReference>
<dbReference type="SMART" id="SM00409">
    <property type="entry name" value="IG"/>
    <property type="match status" value="1"/>
</dbReference>
<dbReference type="Proteomes" id="UP001221558">
    <property type="component" value="Chromosome"/>
</dbReference>
<evidence type="ECO:0000259" key="3">
    <source>
        <dbReference type="PROSITE" id="PS50835"/>
    </source>
</evidence>
<dbReference type="InterPro" id="IPR044023">
    <property type="entry name" value="Ig_7"/>
</dbReference>
<dbReference type="Pfam" id="PF19081">
    <property type="entry name" value="Ig_7"/>
    <property type="match status" value="9"/>
</dbReference>
<evidence type="ECO:0000313" key="4">
    <source>
        <dbReference type="EMBL" id="WDF67709.1"/>
    </source>
</evidence>
<feature type="domain" description="Ig-like" evidence="3">
    <location>
        <begin position="2139"/>
        <end position="2230"/>
    </location>
</feature>
<dbReference type="EMBL" id="CP117880">
    <property type="protein sequence ID" value="WDF67709.1"/>
    <property type="molecule type" value="Genomic_DNA"/>
</dbReference>
<dbReference type="SUPFAM" id="SSF48726">
    <property type="entry name" value="Immunoglobulin"/>
    <property type="match status" value="1"/>
</dbReference>
<evidence type="ECO:0000256" key="1">
    <source>
        <dbReference type="SAM" id="MobiDB-lite"/>
    </source>
</evidence>
<feature type="compositionally biased region" description="Acidic residues" evidence="1">
    <location>
        <begin position="3709"/>
        <end position="3718"/>
    </location>
</feature>
<dbReference type="NCBIfam" id="TIGR01451">
    <property type="entry name" value="B_ant_repeat"/>
    <property type="match status" value="4"/>
</dbReference>
<name>A0ABY7WK02_9SPHI</name>
<dbReference type="InterPro" id="IPR036179">
    <property type="entry name" value="Ig-like_dom_sf"/>
</dbReference>
<feature type="region of interest" description="Disordered" evidence="1">
    <location>
        <begin position="1608"/>
        <end position="1636"/>
    </location>
</feature>
<dbReference type="InterPro" id="IPR051172">
    <property type="entry name" value="Chlamydia_OmcB"/>
</dbReference>
<feature type="compositionally biased region" description="Low complexity" evidence="1">
    <location>
        <begin position="1616"/>
        <end position="1633"/>
    </location>
</feature>
<dbReference type="PANTHER" id="PTHR34819">
    <property type="entry name" value="LARGE CYSTEINE-RICH PERIPLASMIC PROTEIN OMCB"/>
    <property type="match status" value="1"/>
</dbReference>
<feature type="region of interest" description="Disordered" evidence="1">
    <location>
        <begin position="3565"/>
        <end position="3588"/>
    </location>
</feature>
<dbReference type="CDD" id="cd00096">
    <property type="entry name" value="Ig"/>
    <property type="match status" value="1"/>
</dbReference>
<keyword evidence="5" id="KW-1185">Reference proteome</keyword>
<keyword evidence="2" id="KW-0812">Transmembrane</keyword>
<feature type="region of interest" description="Disordered" evidence="1">
    <location>
        <begin position="1891"/>
        <end position="1920"/>
    </location>
</feature>
<dbReference type="InterPro" id="IPR003599">
    <property type="entry name" value="Ig_sub"/>
</dbReference>
<keyword evidence="2" id="KW-1133">Transmembrane helix</keyword>
<organism evidence="4 5">
    <name type="scientific">Sphingobacterium oryzagri</name>
    <dbReference type="NCBI Taxonomy" id="3025669"/>
    <lineage>
        <taxon>Bacteria</taxon>
        <taxon>Pseudomonadati</taxon>
        <taxon>Bacteroidota</taxon>
        <taxon>Sphingobacteriia</taxon>
        <taxon>Sphingobacteriales</taxon>
        <taxon>Sphingobacteriaceae</taxon>
        <taxon>Sphingobacterium</taxon>
    </lineage>
</organism>
<feature type="compositionally biased region" description="Low complexity" evidence="1">
    <location>
        <begin position="1753"/>
        <end position="1770"/>
    </location>
</feature>
<feature type="transmembrane region" description="Helical" evidence="2">
    <location>
        <begin position="12"/>
        <end position="31"/>
    </location>
</feature>
<evidence type="ECO:0000256" key="2">
    <source>
        <dbReference type="SAM" id="Phobius"/>
    </source>
</evidence>
<dbReference type="Pfam" id="PF01345">
    <property type="entry name" value="DUF11"/>
    <property type="match status" value="6"/>
</dbReference>
<dbReference type="InterPro" id="IPR001434">
    <property type="entry name" value="OmcB-like_DUF11"/>
</dbReference>
<accession>A0ABY7WK02</accession>
<feature type="region of interest" description="Disordered" evidence="1">
    <location>
        <begin position="1747"/>
        <end position="1773"/>
    </location>
</feature>
<keyword evidence="2" id="KW-0472">Membrane</keyword>
<dbReference type="PROSITE" id="PS50835">
    <property type="entry name" value="IG_LIKE"/>
    <property type="match status" value="1"/>
</dbReference>
<reference evidence="4 5" key="1">
    <citation type="submission" date="2023-02" db="EMBL/GenBank/DDBJ databases">
        <title>Genome sequence of Sphingobacterium sp. KACC 22765.</title>
        <authorList>
            <person name="Kim S."/>
            <person name="Heo J."/>
            <person name="Kwon S.-W."/>
        </authorList>
    </citation>
    <scope>NUCLEOTIDE SEQUENCE [LARGE SCALE GENOMIC DNA]</scope>
    <source>
        <strain evidence="4 5">KACC 22765</strain>
    </source>
</reference>
<feature type="region of interest" description="Disordered" evidence="1">
    <location>
        <begin position="3700"/>
        <end position="3720"/>
    </location>
</feature>
<dbReference type="InterPro" id="IPR013783">
    <property type="entry name" value="Ig-like_fold"/>
</dbReference>
<proteinExistence type="predicted"/>
<dbReference type="Pfam" id="PF13585">
    <property type="entry name" value="CHU_C"/>
    <property type="match status" value="1"/>
</dbReference>
<dbReference type="Pfam" id="PF17963">
    <property type="entry name" value="Big_9"/>
    <property type="match status" value="1"/>
</dbReference>
<gene>
    <name evidence="4" type="ORF">PQ465_15515</name>
</gene>